<dbReference type="InterPro" id="IPR047296">
    <property type="entry name" value="GIY-YIG_UvrC_Cho"/>
</dbReference>
<proteinExistence type="predicted"/>
<keyword evidence="3" id="KW-1185">Reference proteome</keyword>
<dbReference type="CDD" id="cd10434">
    <property type="entry name" value="GIY-YIG_UvrC_Cho"/>
    <property type="match status" value="1"/>
</dbReference>
<dbReference type="PROSITE" id="PS50164">
    <property type="entry name" value="GIY_YIG"/>
    <property type="match status" value="1"/>
</dbReference>
<name>A0ABN1J6S3_9CLOT</name>
<dbReference type="PANTHER" id="PTHR30562">
    <property type="entry name" value="UVRC/OXIDOREDUCTASE"/>
    <property type="match status" value="1"/>
</dbReference>
<feature type="domain" description="GIY-YIG" evidence="1">
    <location>
        <begin position="12"/>
        <end position="91"/>
    </location>
</feature>
<comment type="caution">
    <text evidence="2">The sequence shown here is derived from an EMBL/GenBank/DDBJ whole genome shotgun (WGS) entry which is preliminary data.</text>
</comment>
<organism evidence="2 3">
    <name type="scientific">Clostridium malenominatum</name>
    <dbReference type="NCBI Taxonomy" id="1539"/>
    <lineage>
        <taxon>Bacteria</taxon>
        <taxon>Bacillati</taxon>
        <taxon>Bacillota</taxon>
        <taxon>Clostridia</taxon>
        <taxon>Eubacteriales</taxon>
        <taxon>Clostridiaceae</taxon>
        <taxon>Clostridium</taxon>
    </lineage>
</organism>
<protein>
    <recommendedName>
        <fullName evidence="1">GIY-YIG domain-containing protein</fullName>
    </recommendedName>
</protein>
<dbReference type="Gene3D" id="3.40.1440.10">
    <property type="entry name" value="GIY-YIG endonuclease"/>
    <property type="match status" value="1"/>
</dbReference>
<dbReference type="Proteomes" id="UP001500339">
    <property type="component" value="Unassembled WGS sequence"/>
</dbReference>
<evidence type="ECO:0000259" key="1">
    <source>
        <dbReference type="PROSITE" id="PS50164"/>
    </source>
</evidence>
<accession>A0ABN1J6S3</accession>
<dbReference type="InterPro" id="IPR050066">
    <property type="entry name" value="UvrABC_protein_C"/>
</dbReference>
<sequence length="91" mass="10605">MEIKQKIKKLPSSPGVYLMKDSLDNIIYVGKSKNLRNRVGSYFINSKSHSPKVIKLVKNLKDFDYILTDTEFEALLIECKLIKEIKPIYNR</sequence>
<dbReference type="SMART" id="SM00465">
    <property type="entry name" value="GIYc"/>
    <property type="match status" value="1"/>
</dbReference>
<gene>
    <name evidence="2" type="ORF">GCM10008905_31690</name>
</gene>
<evidence type="ECO:0000313" key="3">
    <source>
        <dbReference type="Proteomes" id="UP001500339"/>
    </source>
</evidence>
<dbReference type="EMBL" id="BAAACF010000012">
    <property type="protein sequence ID" value="GAA0730415.1"/>
    <property type="molecule type" value="Genomic_DNA"/>
</dbReference>
<dbReference type="InterPro" id="IPR035901">
    <property type="entry name" value="GIY-YIG_endonuc_sf"/>
</dbReference>
<dbReference type="PANTHER" id="PTHR30562:SF1">
    <property type="entry name" value="UVRABC SYSTEM PROTEIN C"/>
    <property type="match status" value="1"/>
</dbReference>
<evidence type="ECO:0000313" key="2">
    <source>
        <dbReference type="EMBL" id="GAA0730415.1"/>
    </source>
</evidence>
<dbReference type="SUPFAM" id="SSF82771">
    <property type="entry name" value="GIY-YIG endonuclease"/>
    <property type="match status" value="1"/>
</dbReference>
<dbReference type="Pfam" id="PF01541">
    <property type="entry name" value="GIY-YIG"/>
    <property type="match status" value="1"/>
</dbReference>
<dbReference type="InterPro" id="IPR000305">
    <property type="entry name" value="GIY-YIG_endonuc"/>
</dbReference>
<reference evidence="2 3" key="1">
    <citation type="journal article" date="2019" name="Int. J. Syst. Evol. Microbiol.">
        <title>The Global Catalogue of Microorganisms (GCM) 10K type strain sequencing project: providing services to taxonomists for standard genome sequencing and annotation.</title>
        <authorList>
            <consortium name="The Broad Institute Genomics Platform"/>
            <consortium name="The Broad Institute Genome Sequencing Center for Infectious Disease"/>
            <person name="Wu L."/>
            <person name="Ma J."/>
        </authorList>
    </citation>
    <scope>NUCLEOTIDE SEQUENCE [LARGE SCALE GENOMIC DNA]</scope>
    <source>
        <strain evidence="2 3">JCM 1405</strain>
    </source>
</reference>